<dbReference type="FunFam" id="1.10.630.10:FF:000018">
    <property type="entry name" value="Cytochrome P450 monooxygenase"/>
    <property type="match status" value="1"/>
</dbReference>
<dbReference type="InterPro" id="IPR017972">
    <property type="entry name" value="Cyt_P450_CS"/>
</dbReference>
<dbReference type="GO" id="GO:0036199">
    <property type="term" value="F:cholest-4-en-3-one 26-monooxygenase activity"/>
    <property type="evidence" value="ECO:0007669"/>
    <property type="project" value="TreeGrafter"/>
</dbReference>
<evidence type="ECO:0000313" key="9">
    <source>
        <dbReference type="EMBL" id="CPV48862.1"/>
    </source>
</evidence>
<accession>A0A0U0ZLQ7</accession>
<evidence type="ECO:0000256" key="8">
    <source>
        <dbReference type="RuleBase" id="RU000461"/>
    </source>
</evidence>
<evidence type="ECO:0000313" key="10">
    <source>
        <dbReference type="Proteomes" id="UP000045782"/>
    </source>
</evidence>
<dbReference type="EC" id="1.14.-.-" evidence="9"/>
<evidence type="ECO:0000256" key="3">
    <source>
        <dbReference type="ARBA" id="ARBA00022617"/>
    </source>
</evidence>
<evidence type="ECO:0000256" key="6">
    <source>
        <dbReference type="ARBA" id="ARBA00023004"/>
    </source>
</evidence>
<comment type="similarity">
    <text evidence="2 8">Belongs to the cytochrome P450 family.</text>
</comment>
<dbReference type="CDD" id="cd20625">
    <property type="entry name" value="CYP164-like"/>
    <property type="match status" value="1"/>
</dbReference>
<dbReference type="EMBL" id="CSWP01000003">
    <property type="protein sequence ID" value="CPV48862.1"/>
    <property type="molecule type" value="Genomic_DNA"/>
</dbReference>
<proteinExistence type="inferred from homology"/>
<protein>
    <submittedName>
        <fullName evidence="9">Putative cytochrome P450</fullName>
        <ecNumber evidence="9">1.14.-.-</ecNumber>
    </submittedName>
</protein>
<gene>
    <name evidence="9" type="primary">bioI_3</name>
    <name evidence="9" type="ORF">ERS075579_02048</name>
</gene>
<dbReference type="PANTHER" id="PTHR46696">
    <property type="entry name" value="P450, PUTATIVE (EUROFUNG)-RELATED"/>
    <property type="match status" value="1"/>
</dbReference>
<dbReference type="InterPro" id="IPR001128">
    <property type="entry name" value="Cyt_P450"/>
</dbReference>
<dbReference type="Pfam" id="PF00067">
    <property type="entry name" value="p450"/>
    <property type="match status" value="2"/>
</dbReference>
<evidence type="ECO:0000256" key="7">
    <source>
        <dbReference type="ARBA" id="ARBA00023033"/>
    </source>
</evidence>
<evidence type="ECO:0000256" key="2">
    <source>
        <dbReference type="ARBA" id="ARBA00010617"/>
    </source>
</evidence>
<dbReference type="Gene3D" id="1.10.630.10">
    <property type="entry name" value="Cytochrome P450"/>
    <property type="match status" value="1"/>
</dbReference>
<dbReference type="GO" id="GO:0005506">
    <property type="term" value="F:iron ion binding"/>
    <property type="evidence" value="ECO:0007669"/>
    <property type="project" value="InterPro"/>
</dbReference>
<dbReference type="PROSITE" id="PS00086">
    <property type="entry name" value="CYTOCHROME_P450"/>
    <property type="match status" value="1"/>
</dbReference>
<keyword evidence="3 8" id="KW-0349">Heme</keyword>
<dbReference type="PANTHER" id="PTHR46696:SF4">
    <property type="entry name" value="BIOTIN BIOSYNTHESIS CYTOCHROME P450"/>
    <property type="match status" value="1"/>
</dbReference>
<keyword evidence="6 8" id="KW-0408">Iron</keyword>
<keyword evidence="7 8" id="KW-0503">Monooxygenase</keyword>
<dbReference type="GO" id="GO:0020037">
    <property type="term" value="F:heme binding"/>
    <property type="evidence" value="ECO:0007669"/>
    <property type="project" value="InterPro"/>
</dbReference>
<keyword evidence="5 8" id="KW-0560">Oxidoreductase</keyword>
<dbReference type="SUPFAM" id="SSF48264">
    <property type="entry name" value="Cytochrome P450"/>
    <property type="match status" value="1"/>
</dbReference>
<reference evidence="9 10" key="1">
    <citation type="submission" date="2015-03" db="EMBL/GenBank/DDBJ databases">
        <authorList>
            <person name="Murphy D."/>
        </authorList>
    </citation>
    <scope>NUCLEOTIDE SEQUENCE [LARGE SCALE GENOMIC DNA]</scope>
    <source>
        <strain evidence="9 10">PAP088</strain>
    </source>
</reference>
<dbReference type="PRINTS" id="PR00359">
    <property type="entry name" value="BP450"/>
</dbReference>
<dbReference type="GO" id="GO:0008395">
    <property type="term" value="F:steroid hydroxylase activity"/>
    <property type="evidence" value="ECO:0007669"/>
    <property type="project" value="TreeGrafter"/>
</dbReference>
<keyword evidence="4 8" id="KW-0479">Metal-binding</keyword>
<evidence type="ECO:0000256" key="5">
    <source>
        <dbReference type="ARBA" id="ARBA00023002"/>
    </source>
</evidence>
<sequence length="446" mass="48992">MRTRDQIKYWSRWATMHGISRAALLTQVRTLPLAALFLGPDRAEKHYRYIEEIRASGSVTPSRAGGLIFTDLALTREILRDNRFITMAPTNIPSPILPLAFSRWVFARTEPGLPNPVEPPAMLAVDPPEHTRFRKLVSKAFTPRAVSKLEDRVREVTTELLDNLERQERADLLHDYASQLPVAIIAEMLGVPRADAPFLLEWGNHGAALLDIGMTWSAYRDAIQALIEIDHYFDAHLVRLRGELAEDPAADGILASIVRDGDLNDRELKATMALLLGAGFETTVNLIGNGIAALLRHPQQLAHLRENPDGWPNAVEEILRYDSPVQITGRVATQTCEFEGHTLAAGSMAILLLGGANRDPAVFDQPDVFDVLRANAREHVAFGSGIHVCLGASLARMEGVVALQSLFERFPELALAADPTPGKHVNLHGFGSLPVNLGRARVPASS</sequence>
<dbReference type="RefSeq" id="WP_016893002.1">
    <property type="nucleotide sequence ID" value="NZ_CSWP01000003.1"/>
</dbReference>
<name>A0A0U0ZLQ7_9MYCO</name>
<dbReference type="GO" id="GO:0006707">
    <property type="term" value="P:cholesterol catabolic process"/>
    <property type="evidence" value="ECO:0007669"/>
    <property type="project" value="TreeGrafter"/>
</dbReference>
<evidence type="ECO:0000256" key="1">
    <source>
        <dbReference type="ARBA" id="ARBA00001971"/>
    </source>
</evidence>
<dbReference type="Proteomes" id="UP000045782">
    <property type="component" value="Unassembled WGS sequence"/>
</dbReference>
<dbReference type="InterPro" id="IPR036396">
    <property type="entry name" value="Cyt_P450_sf"/>
</dbReference>
<comment type="cofactor">
    <cofactor evidence="1">
        <name>heme</name>
        <dbReference type="ChEBI" id="CHEBI:30413"/>
    </cofactor>
</comment>
<dbReference type="InterPro" id="IPR002397">
    <property type="entry name" value="Cyt_P450_B"/>
</dbReference>
<evidence type="ECO:0000256" key="4">
    <source>
        <dbReference type="ARBA" id="ARBA00022723"/>
    </source>
</evidence>
<organism evidence="9 10">
    <name type="scientific">Mycobacteroides abscessus</name>
    <dbReference type="NCBI Taxonomy" id="36809"/>
    <lineage>
        <taxon>Bacteria</taxon>
        <taxon>Bacillati</taxon>
        <taxon>Actinomycetota</taxon>
        <taxon>Actinomycetes</taxon>
        <taxon>Mycobacteriales</taxon>
        <taxon>Mycobacteriaceae</taxon>
        <taxon>Mycobacteroides</taxon>
    </lineage>
</organism>
<dbReference type="AlphaFoldDB" id="A0A0U0ZLQ7"/>